<proteinExistence type="predicted"/>
<dbReference type="EMBL" id="CP144754">
    <property type="protein sequence ID" value="WVZ98047.1"/>
    <property type="molecule type" value="Genomic_DNA"/>
</dbReference>
<feature type="domain" description="Reverse transcriptase" evidence="1">
    <location>
        <begin position="1"/>
        <end position="257"/>
    </location>
</feature>
<dbReference type="SUPFAM" id="SSF56672">
    <property type="entry name" value="DNA/RNA polymerases"/>
    <property type="match status" value="1"/>
</dbReference>
<dbReference type="PROSITE" id="PS50878">
    <property type="entry name" value="RT_POL"/>
    <property type="match status" value="1"/>
</dbReference>
<dbReference type="Proteomes" id="UP001341281">
    <property type="component" value="Chromosome 10"/>
</dbReference>
<evidence type="ECO:0000313" key="2">
    <source>
        <dbReference type="EMBL" id="WVZ98047.1"/>
    </source>
</evidence>
<reference evidence="2 3" key="1">
    <citation type="submission" date="2024-02" db="EMBL/GenBank/DDBJ databases">
        <title>High-quality chromosome-scale genome assembly of Pensacola bahiagrass (Paspalum notatum Flugge var. saurae).</title>
        <authorList>
            <person name="Vega J.M."/>
            <person name="Podio M."/>
            <person name="Orjuela J."/>
            <person name="Siena L.A."/>
            <person name="Pessino S.C."/>
            <person name="Combes M.C."/>
            <person name="Mariac C."/>
            <person name="Albertini E."/>
            <person name="Pupilli F."/>
            <person name="Ortiz J.P.A."/>
            <person name="Leblanc O."/>
        </authorList>
    </citation>
    <scope>NUCLEOTIDE SEQUENCE [LARGE SCALE GENOMIC DNA]</scope>
    <source>
        <strain evidence="2">R1</strain>
        <tissue evidence="2">Leaf</tissue>
    </source>
</reference>
<protein>
    <recommendedName>
        <fullName evidence="1">Reverse transcriptase domain-containing protein</fullName>
    </recommendedName>
</protein>
<accession>A0AAQ3UX32</accession>
<evidence type="ECO:0000259" key="1">
    <source>
        <dbReference type="PROSITE" id="PS50878"/>
    </source>
</evidence>
<gene>
    <name evidence="2" type="ORF">U9M48_043530</name>
</gene>
<dbReference type="InterPro" id="IPR043502">
    <property type="entry name" value="DNA/RNA_pol_sf"/>
</dbReference>
<keyword evidence="3" id="KW-1185">Reference proteome</keyword>
<dbReference type="AlphaFoldDB" id="A0AAQ3UX32"/>
<sequence length="257" mass="29329">MDCAGCCTARHKLLPNRYECKHPPSQSFRPISLCNVIYKIITSTLAKRIKNHLPSYIHQSQAAFIPEIGRHITTNIEISHSFSLKNWNQQTFMLKIDLAKAFDRIKWSFISRAPTRRGFSDHFCRLVHQCISTPSFYVIINEQPYCDFSSQRAIRQGCPLSPNLFVLAINELSISLQEAMQNEKIKGITLGYNYPSIHSLMLADDLIICGQTTQEEITKYKQYSTILLSSLGSNAKLEQIFNHLQQKGNKPAKEHGP</sequence>
<evidence type="ECO:0000313" key="3">
    <source>
        <dbReference type="Proteomes" id="UP001341281"/>
    </source>
</evidence>
<dbReference type="InterPro" id="IPR000477">
    <property type="entry name" value="RT_dom"/>
</dbReference>
<name>A0AAQ3UX32_PASNO</name>
<dbReference type="CDD" id="cd01650">
    <property type="entry name" value="RT_nLTR_like"/>
    <property type="match status" value="1"/>
</dbReference>
<dbReference type="PANTHER" id="PTHR19446">
    <property type="entry name" value="REVERSE TRANSCRIPTASES"/>
    <property type="match status" value="1"/>
</dbReference>
<dbReference type="Pfam" id="PF00078">
    <property type="entry name" value="RVT_1"/>
    <property type="match status" value="1"/>
</dbReference>
<organism evidence="2 3">
    <name type="scientific">Paspalum notatum var. saurae</name>
    <dbReference type="NCBI Taxonomy" id="547442"/>
    <lineage>
        <taxon>Eukaryota</taxon>
        <taxon>Viridiplantae</taxon>
        <taxon>Streptophyta</taxon>
        <taxon>Embryophyta</taxon>
        <taxon>Tracheophyta</taxon>
        <taxon>Spermatophyta</taxon>
        <taxon>Magnoliopsida</taxon>
        <taxon>Liliopsida</taxon>
        <taxon>Poales</taxon>
        <taxon>Poaceae</taxon>
        <taxon>PACMAD clade</taxon>
        <taxon>Panicoideae</taxon>
        <taxon>Andropogonodae</taxon>
        <taxon>Paspaleae</taxon>
        <taxon>Paspalinae</taxon>
        <taxon>Paspalum</taxon>
    </lineage>
</organism>